<gene>
    <name evidence="2" type="ORF">CK820_G0019577</name>
</gene>
<feature type="region of interest" description="Disordered" evidence="1">
    <location>
        <begin position="22"/>
        <end position="142"/>
    </location>
</feature>
<feature type="compositionally biased region" description="Low complexity" evidence="1">
    <location>
        <begin position="121"/>
        <end position="132"/>
    </location>
</feature>
<evidence type="ECO:0000313" key="2">
    <source>
        <dbReference type="EMBL" id="PNI60257.1"/>
    </source>
</evidence>
<dbReference type="PANTHER" id="PTHR46745:SF1">
    <property type="entry name" value="TSC22 DOMAIN FAMILY PROTEIN 1"/>
    <property type="match status" value="1"/>
</dbReference>
<feature type="non-terminal residue" evidence="2">
    <location>
        <position position="142"/>
    </location>
</feature>
<evidence type="ECO:0000256" key="1">
    <source>
        <dbReference type="SAM" id="MobiDB-lite"/>
    </source>
</evidence>
<dbReference type="EMBL" id="NBAG03000252">
    <property type="protein sequence ID" value="PNI60257.1"/>
    <property type="molecule type" value="Genomic_DNA"/>
</dbReference>
<dbReference type="AlphaFoldDB" id="A0A2J8ML86"/>
<feature type="compositionally biased region" description="Low complexity" evidence="1">
    <location>
        <begin position="84"/>
        <end position="100"/>
    </location>
</feature>
<sequence>MHQPPESTAAAAAAADISARKMAHPAMFPRRGSGSGSASALNAAGTGVGSNATSSEDFPPPSLLQPPPPAASSTSGPQPPPPQSLNLLSQAQLQAQPLAPGGTQMKKKSGFQITSVTPAQISASISSNNSIAEDTESYDDLD</sequence>
<protein>
    <submittedName>
        <fullName evidence="2">TSC22D1 isoform 1</fullName>
    </submittedName>
</protein>
<proteinExistence type="predicted"/>
<accession>A0A2J8ML86</accession>
<reference evidence="2 3" key="1">
    <citation type="submission" date="2017-12" db="EMBL/GenBank/DDBJ databases">
        <title>High-resolution comparative analysis of great ape genomes.</title>
        <authorList>
            <person name="Pollen A."/>
            <person name="Hastie A."/>
            <person name="Hormozdiari F."/>
            <person name="Dougherty M."/>
            <person name="Liu R."/>
            <person name="Chaisson M."/>
            <person name="Hoppe E."/>
            <person name="Hill C."/>
            <person name="Pang A."/>
            <person name="Hillier L."/>
            <person name="Baker C."/>
            <person name="Armstrong J."/>
            <person name="Shendure J."/>
            <person name="Paten B."/>
            <person name="Wilson R."/>
            <person name="Chao H."/>
            <person name="Schneider V."/>
            <person name="Ventura M."/>
            <person name="Kronenberg Z."/>
            <person name="Murali S."/>
            <person name="Gordon D."/>
            <person name="Cantsilieris S."/>
            <person name="Munson K."/>
            <person name="Nelson B."/>
            <person name="Raja A."/>
            <person name="Underwood J."/>
            <person name="Diekhans M."/>
            <person name="Fiddes I."/>
            <person name="Haussler D."/>
            <person name="Eichler E."/>
        </authorList>
    </citation>
    <scope>NUCLEOTIDE SEQUENCE [LARGE SCALE GENOMIC DNA]</scope>
    <source>
        <strain evidence="2">Yerkes chimp pedigree #C0471</strain>
    </source>
</reference>
<feature type="compositionally biased region" description="Pro residues" evidence="1">
    <location>
        <begin position="58"/>
        <end position="70"/>
    </location>
</feature>
<comment type="caution">
    <text evidence="2">The sequence shown here is derived from an EMBL/GenBank/DDBJ whole genome shotgun (WGS) entry which is preliminary data.</text>
</comment>
<evidence type="ECO:0000313" key="3">
    <source>
        <dbReference type="Proteomes" id="UP000236370"/>
    </source>
</evidence>
<dbReference type="PANTHER" id="PTHR46745">
    <property type="entry name" value="TSC22 DOMAIN FAMILY PROTEIN 1"/>
    <property type="match status" value="1"/>
</dbReference>
<feature type="compositionally biased region" description="Low complexity" evidence="1">
    <location>
        <begin position="36"/>
        <end position="45"/>
    </location>
</feature>
<name>A0A2J8ML86_PANTR</name>
<feature type="compositionally biased region" description="Polar residues" evidence="1">
    <location>
        <begin position="111"/>
        <end position="120"/>
    </location>
</feature>
<feature type="compositionally biased region" description="Acidic residues" evidence="1">
    <location>
        <begin position="133"/>
        <end position="142"/>
    </location>
</feature>
<organism evidence="2 3">
    <name type="scientific">Pan troglodytes</name>
    <name type="common">Chimpanzee</name>
    <dbReference type="NCBI Taxonomy" id="9598"/>
    <lineage>
        <taxon>Eukaryota</taxon>
        <taxon>Metazoa</taxon>
        <taxon>Chordata</taxon>
        <taxon>Craniata</taxon>
        <taxon>Vertebrata</taxon>
        <taxon>Euteleostomi</taxon>
        <taxon>Mammalia</taxon>
        <taxon>Eutheria</taxon>
        <taxon>Euarchontoglires</taxon>
        <taxon>Primates</taxon>
        <taxon>Haplorrhini</taxon>
        <taxon>Catarrhini</taxon>
        <taxon>Hominidae</taxon>
        <taxon>Pan</taxon>
    </lineage>
</organism>
<dbReference type="Proteomes" id="UP000236370">
    <property type="component" value="Unassembled WGS sequence"/>
</dbReference>